<dbReference type="EMBL" id="BMGB01000001">
    <property type="protein sequence ID" value="GGA90775.1"/>
    <property type="molecule type" value="Genomic_DNA"/>
</dbReference>
<dbReference type="SUPFAM" id="SSF51735">
    <property type="entry name" value="NAD(P)-binding Rossmann-fold domains"/>
    <property type="match status" value="1"/>
</dbReference>
<organism evidence="4 5">
    <name type="scientific">Conyzicola nivalis</name>
    <dbReference type="NCBI Taxonomy" id="1477021"/>
    <lineage>
        <taxon>Bacteria</taxon>
        <taxon>Bacillati</taxon>
        <taxon>Actinomycetota</taxon>
        <taxon>Actinomycetes</taxon>
        <taxon>Micrococcales</taxon>
        <taxon>Microbacteriaceae</taxon>
        <taxon>Conyzicola</taxon>
    </lineage>
</organism>
<accession>A0A916S9U9</accession>
<protein>
    <submittedName>
        <fullName evidence="4">Oxidoreductase</fullName>
    </submittedName>
</protein>
<dbReference type="PANTHER" id="PTHR44169">
    <property type="entry name" value="NADPH-DEPENDENT 1-ACYLDIHYDROXYACETONE PHOSPHATE REDUCTASE"/>
    <property type="match status" value="1"/>
</dbReference>
<dbReference type="PANTHER" id="PTHR44169:SF6">
    <property type="entry name" value="NADPH-DEPENDENT 1-ACYLDIHYDROXYACETONE PHOSPHATE REDUCTASE"/>
    <property type="match status" value="1"/>
</dbReference>
<dbReference type="PRINTS" id="PR00081">
    <property type="entry name" value="GDHRDH"/>
</dbReference>
<dbReference type="Gene3D" id="3.40.50.720">
    <property type="entry name" value="NAD(P)-binding Rossmann-like Domain"/>
    <property type="match status" value="1"/>
</dbReference>
<comment type="caution">
    <text evidence="4">The sequence shown here is derived from an EMBL/GenBank/DDBJ whole genome shotgun (WGS) entry which is preliminary data.</text>
</comment>
<evidence type="ECO:0000313" key="4">
    <source>
        <dbReference type="EMBL" id="GGA90775.1"/>
    </source>
</evidence>
<reference evidence="4" key="1">
    <citation type="journal article" date="2014" name="Int. J. Syst. Evol. Microbiol.">
        <title>Complete genome sequence of Corynebacterium casei LMG S-19264T (=DSM 44701T), isolated from a smear-ripened cheese.</title>
        <authorList>
            <consortium name="US DOE Joint Genome Institute (JGI-PGF)"/>
            <person name="Walter F."/>
            <person name="Albersmeier A."/>
            <person name="Kalinowski J."/>
            <person name="Ruckert C."/>
        </authorList>
    </citation>
    <scope>NUCLEOTIDE SEQUENCE</scope>
    <source>
        <strain evidence="4">CGMCC 1.12813</strain>
    </source>
</reference>
<dbReference type="InterPro" id="IPR002347">
    <property type="entry name" value="SDR_fam"/>
</dbReference>
<keyword evidence="5" id="KW-1185">Reference proteome</keyword>
<evidence type="ECO:0000313" key="5">
    <source>
        <dbReference type="Proteomes" id="UP000606922"/>
    </source>
</evidence>
<comment type="similarity">
    <text evidence="1 3">Belongs to the short-chain dehydrogenases/reductases (SDR) family.</text>
</comment>
<evidence type="ECO:0000256" key="1">
    <source>
        <dbReference type="ARBA" id="ARBA00006484"/>
    </source>
</evidence>
<dbReference type="Pfam" id="PF00106">
    <property type="entry name" value="adh_short"/>
    <property type="match status" value="1"/>
</dbReference>
<dbReference type="NCBIfam" id="NF006119">
    <property type="entry name" value="PRK08264.1-5"/>
    <property type="match status" value="1"/>
</dbReference>
<evidence type="ECO:0000256" key="2">
    <source>
        <dbReference type="ARBA" id="ARBA00023002"/>
    </source>
</evidence>
<dbReference type="AlphaFoldDB" id="A0A916S9U9"/>
<evidence type="ECO:0000256" key="3">
    <source>
        <dbReference type="RuleBase" id="RU000363"/>
    </source>
</evidence>
<name>A0A916S9U9_9MICO</name>
<keyword evidence="2" id="KW-0560">Oxidoreductase</keyword>
<sequence>MSAQILDSVVFVTGANGGLGTEFVRQALARGARKVYASARTVRDWDDERIVGITLDVTDQASVDAAAASAADTTVLVNNAGVYTHGDRITAGSLDDIRAVFETNFFGAVAVARAFAPVVGANGGGAILDVHSALSWAGFAGAYSASKAALWSATNSLRLELAPQGTHVVGLHMGYVDTPMVADIRADKSSPRSIVSAAYDAVESGEYEVLADLRARVLKKALSGPIEELYTELRA</sequence>
<gene>
    <name evidence="4" type="ORF">GCM10010979_01850</name>
</gene>
<dbReference type="InterPro" id="IPR036291">
    <property type="entry name" value="NAD(P)-bd_dom_sf"/>
</dbReference>
<dbReference type="GO" id="GO:0016491">
    <property type="term" value="F:oxidoreductase activity"/>
    <property type="evidence" value="ECO:0007669"/>
    <property type="project" value="UniProtKB-KW"/>
</dbReference>
<proteinExistence type="inferred from homology"/>
<dbReference type="Proteomes" id="UP000606922">
    <property type="component" value="Unassembled WGS sequence"/>
</dbReference>
<dbReference type="PRINTS" id="PR00080">
    <property type="entry name" value="SDRFAMILY"/>
</dbReference>
<dbReference type="RefSeq" id="WP_188508840.1">
    <property type="nucleotide sequence ID" value="NZ_BMGB01000001.1"/>
</dbReference>
<reference evidence="4" key="2">
    <citation type="submission" date="2020-09" db="EMBL/GenBank/DDBJ databases">
        <authorList>
            <person name="Sun Q."/>
            <person name="Zhou Y."/>
        </authorList>
    </citation>
    <scope>NUCLEOTIDE SEQUENCE</scope>
    <source>
        <strain evidence="4">CGMCC 1.12813</strain>
    </source>
</reference>